<feature type="signal peptide" evidence="1">
    <location>
        <begin position="1"/>
        <end position="28"/>
    </location>
</feature>
<sequence length="198" mass="22953">MRYQSTNVNSAKILWATLLACYLQACLTFVVADNADSRGQDDNLQVDGDEVNKRDWNKELHMWGKRGWSSIHGGWALKNNIPSLMNQQAYPPIPIVEKRSWNNLQGGWGKRSAYEEDDAIEDISSMLEPSTRYKIPTDSDDDFIVHDKVKRNWSKFTDGWGKRSKWDNFKGTWGKRQPAWSNLKGIWGRRSEPEQFLN</sequence>
<organism evidence="2">
    <name type="scientific">Leptinotarsa decemlineata</name>
    <name type="common">Colorado potato beetle</name>
    <name type="synonym">Doryphora decemlineata</name>
    <dbReference type="NCBI Taxonomy" id="7539"/>
    <lineage>
        <taxon>Eukaryota</taxon>
        <taxon>Metazoa</taxon>
        <taxon>Ecdysozoa</taxon>
        <taxon>Arthropoda</taxon>
        <taxon>Hexapoda</taxon>
        <taxon>Insecta</taxon>
        <taxon>Pterygota</taxon>
        <taxon>Neoptera</taxon>
        <taxon>Endopterygota</taxon>
        <taxon>Coleoptera</taxon>
        <taxon>Polyphaga</taxon>
        <taxon>Cucujiformia</taxon>
        <taxon>Chrysomeloidea</taxon>
        <taxon>Chrysomelidae</taxon>
        <taxon>Chrysomelinae</taxon>
        <taxon>Doryphorini</taxon>
        <taxon>Leptinotarsa</taxon>
    </lineage>
</organism>
<keyword evidence="1" id="KW-0732">Signal</keyword>
<evidence type="ECO:0000256" key="1">
    <source>
        <dbReference type="SAM" id="SignalP"/>
    </source>
</evidence>
<evidence type="ECO:0000313" key="2">
    <source>
        <dbReference type="EMBL" id="AIW62335.1"/>
    </source>
</evidence>
<name>A0A0A0V6U0_LEPDE</name>
<protein>
    <submittedName>
        <fullName evidence="2">Allatostatin-B</fullName>
    </submittedName>
</protein>
<dbReference type="AlphaFoldDB" id="A0A0A0V6U0"/>
<feature type="chain" id="PRO_5001978130" evidence="1">
    <location>
        <begin position="29"/>
        <end position="198"/>
    </location>
</feature>
<reference evidence="2" key="2">
    <citation type="journal article" date="2015" name="Gene">
        <title>Involvement of a putative allatostatin in regulation of juvenile hormone titer and the larval development in Leptinotarsa decemlineata (Say).</title>
        <authorList>
            <person name="Meng Q.-W."/>
            <person name="Liu X.-P."/>
            <person name="Lu F.-G."/>
            <person name="Fu K.-Y."/>
            <person name="Guo W.-C."/>
            <person name="Li G.-Q."/>
        </authorList>
    </citation>
    <scope>NUCLEOTIDE SEQUENCE</scope>
</reference>
<proteinExistence type="evidence at transcript level"/>
<dbReference type="EMBL" id="KJ939427">
    <property type="protein sequence ID" value="AIW62335.1"/>
    <property type="molecule type" value="mRNA"/>
</dbReference>
<reference evidence="2" key="1">
    <citation type="submission" date="2014-06" db="EMBL/GenBank/DDBJ databases">
        <authorList>
            <person name="Meng Q.W."/>
            <person name="Li G.Q."/>
        </authorList>
    </citation>
    <scope>NUCLEOTIDE SEQUENCE</scope>
</reference>
<accession>A0A0A0V6U0</accession>
<dbReference type="OrthoDB" id="6090360at2759"/>